<dbReference type="EMBL" id="FWXV01000008">
    <property type="protein sequence ID" value="SMD22399.1"/>
    <property type="molecule type" value="Genomic_DNA"/>
</dbReference>
<keyword evidence="1" id="KW-0732">Signal</keyword>
<feature type="signal peptide" evidence="1">
    <location>
        <begin position="1"/>
        <end position="35"/>
    </location>
</feature>
<gene>
    <name evidence="2" type="ORF">SAMN05661093_07395</name>
</gene>
<sequence length="146" mass="16067">MSFLKLTVVRRVTSLVVAVAGTIGLSLVIAQPAHADPGAWGNIDNRLPAVWPVKIAEFGVGGSHRCSTRNAGSFTCREYWLPSGKSDSDIRGFFFDTDGFQVENVSRYYVSSYGWVPGDVWFKIEDYHEVRCTVVGGAPYCQVDIV</sequence>
<feature type="chain" id="PRO_5012145071" evidence="1">
    <location>
        <begin position="36"/>
        <end position="146"/>
    </location>
</feature>
<evidence type="ECO:0000313" key="2">
    <source>
        <dbReference type="EMBL" id="SMD22399.1"/>
    </source>
</evidence>
<name>A0A1W2FK96_KIBAR</name>
<dbReference type="AlphaFoldDB" id="A0A1W2FK96"/>
<evidence type="ECO:0000256" key="1">
    <source>
        <dbReference type="SAM" id="SignalP"/>
    </source>
</evidence>
<keyword evidence="3" id="KW-1185">Reference proteome</keyword>
<organism evidence="2 3">
    <name type="scientific">Kibdelosporangium aridum</name>
    <dbReference type="NCBI Taxonomy" id="2030"/>
    <lineage>
        <taxon>Bacteria</taxon>
        <taxon>Bacillati</taxon>
        <taxon>Actinomycetota</taxon>
        <taxon>Actinomycetes</taxon>
        <taxon>Pseudonocardiales</taxon>
        <taxon>Pseudonocardiaceae</taxon>
        <taxon>Kibdelosporangium</taxon>
    </lineage>
</organism>
<accession>A0A1W2FK96</accession>
<protein>
    <submittedName>
        <fullName evidence="2">Uncharacterized protein</fullName>
    </submittedName>
</protein>
<evidence type="ECO:0000313" key="3">
    <source>
        <dbReference type="Proteomes" id="UP000192674"/>
    </source>
</evidence>
<reference evidence="2 3" key="1">
    <citation type="submission" date="2017-04" db="EMBL/GenBank/DDBJ databases">
        <authorList>
            <person name="Afonso C.L."/>
            <person name="Miller P.J."/>
            <person name="Scott M.A."/>
            <person name="Spackman E."/>
            <person name="Goraichik I."/>
            <person name="Dimitrov K.M."/>
            <person name="Suarez D.L."/>
            <person name="Swayne D.E."/>
        </authorList>
    </citation>
    <scope>NUCLEOTIDE SEQUENCE [LARGE SCALE GENOMIC DNA]</scope>
    <source>
        <strain evidence="2 3">DSM 43828</strain>
    </source>
</reference>
<dbReference type="Proteomes" id="UP000192674">
    <property type="component" value="Unassembled WGS sequence"/>
</dbReference>
<proteinExistence type="predicted"/>